<evidence type="ECO:0000259" key="3">
    <source>
        <dbReference type="Pfam" id="PF00984"/>
    </source>
</evidence>
<dbReference type="Gene3D" id="3.40.50.720">
    <property type="entry name" value="NAD(P)-binding Rossmann-like Domain"/>
    <property type="match status" value="2"/>
</dbReference>
<dbReference type="InterPro" id="IPR001732">
    <property type="entry name" value="UDP-Glc/GDP-Man_DH_N"/>
</dbReference>
<dbReference type="InterPro" id="IPR036220">
    <property type="entry name" value="UDP-Glc/GDP-Man_DH_C_sf"/>
</dbReference>
<dbReference type="InterPro" id="IPR017476">
    <property type="entry name" value="UDP-Glc/GDP-Man"/>
</dbReference>
<dbReference type="EMBL" id="CDPU01000007">
    <property type="protein sequence ID" value="CEO47348.1"/>
    <property type="molecule type" value="Genomic_DNA"/>
</dbReference>
<dbReference type="Pfam" id="PF00984">
    <property type="entry name" value="UDPG_MGDP_dh"/>
    <property type="match status" value="1"/>
</dbReference>
<evidence type="ECO:0008006" key="6">
    <source>
        <dbReference type="Google" id="ProtNLM"/>
    </source>
</evidence>
<proteinExistence type="inferred from homology"/>
<comment type="similarity">
    <text evidence="1 2">Belongs to the UDP-glucose/GDP-mannose dehydrogenase family.</text>
</comment>
<dbReference type="AlphaFoldDB" id="A0A0B7JQT5"/>
<reference evidence="5" key="1">
    <citation type="submission" date="2015-01" db="EMBL/GenBank/DDBJ databases">
        <authorList>
            <person name="Durling Mikael"/>
        </authorList>
    </citation>
    <scope>NUCLEOTIDE SEQUENCE</scope>
</reference>
<gene>
    <name evidence="5" type="ORF">BN869_000003403_1</name>
</gene>
<dbReference type="InterPro" id="IPR036291">
    <property type="entry name" value="NAD(P)-bd_dom_sf"/>
</dbReference>
<dbReference type="InterPro" id="IPR028359">
    <property type="entry name" value="UDP_ManNAc/GlcNAc_DH"/>
</dbReference>
<dbReference type="GO" id="GO:0051287">
    <property type="term" value="F:NAD binding"/>
    <property type="evidence" value="ECO:0007669"/>
    <property type="project" value="InterPro"/>
</dbReference>
<protein>
    <recommendedName>
        <fullName evidence="6">UDP-glucose/GDP-mannose dehydrogenase C-terminal domain-containing protein</fullName>
    </recommendedName>
</protein>
<dbReference type="InterPro" id="IPR014026">
    <property type="entry name" value="UDP-Glc/GDP-Man_DH_dimer"/>
</dbReference>
<name>A0A0B7JQT5_BIOOC</name>
<dbReference type="Pfam" id="PF03721">
    <property type="entry name" value="UDPG_MGDP_dh_N"/>
    <property type="match status" value="1"/>
</dbReference>
<evidence type="ECO:0000259" key="4">
    <source>
        <dbReference type="Pfam" id="PF03721"/>
    </source>
</evidence>
<dbReference type="SUPFAM" id="SSF52413">
    <property type="entry name" value="UDP-glucose/GDP-mannose dehydrogenase C-terminal domain"/>
    <property type="match status" value="1"/>
</dbReference>
<dbReference type="SUPFAM" id="SSF48179">
    <property type="entry name" value="6-phosphogluconate dehydrogenase C-terminal domain-like"/>
    <property type="match status" value="1"/>
</dbReference>
<accession>A0A0B7JQT5</accession>
<dbReference type="GO" id="GO:0016628">
    <property type="term" value="F:oxidoreductase activity, acting on the CH-CH group of donors, NAD or NADP as acceptor"/>
    <property type="evidence" value="ECO:0007669"/>
    <property type="project" value="InterPro"/>
</dbReference>
<dbReference type="GO" id="GO:0000271">
    <property type="term" value="P:polysaccharide biosynthetic process"/>
    <property type="evidence" value="ECO:0007669"/>
    <property type="project" value="InterPro"/>
</dbReference>
<feature type="domain" description="UDP-glucose/GDP-mannose dehydrogenase dimerisation" evidence="3">
    <location>
        <begin position="249"/>
        <end position="320"/>
    </location>
</feature>
<dbReference type="PANTHER" id="PTHR43491">
    <property type="entry name" value="UDP-N-ACETYL-D-MANNOSAMINE DEHYDROGENASE"/>
    <property type="match status" value="1"/>
</dbReference>
<evidence type="ECO:0000256" key="2">
    <source>
        <dbReference type="PIRNR" id="PIRNR000124"/>
    </source>
</evidence>
<dbReference type="PANTHER" id="PTHR43491:SF2">
    <property type="entry name" value="UDP-N-ACETYL-D-MANNOSAMINE DEHYDROGENASE"/>
    <property type="match status" value="1"/>
</dbReference>
<organism evidence="5">
    <name type="scientific">Bionectria ochroleuca</name>
    <name type="common">Gliocladium roseum</name>
    <dbReference type="NCBI Taxonomy" id="29856"/>
    <lineage>
        <taxon>Eukaryota</taxon>
        <taxon>Fungi</taxon>
        <taxon>Dikarya</taxon>
        <taxon>Ascomycota</taxon>
        <taxon>Pezizomycotina</taxon>
        <taxon>Sordariomycetes</taxon>
        <taxon>Hypocreomycetidae</taxon>
        <taxon>Hypocreales</taxon>
        <taxon>Bionectriaceae</taxon>
        <taxon>Clonostachys</taxon>
    </lineage>
</organism>
<evidence type="ECO:0000256" key="1">
    <source>
        <dbReference type="ARBA" id="ARBA00006601"/>
    </source>
</evidence>
<dbReference type="GO" id="GO:0016616">
    <property type="term" value="F:oxidoreductase activity, acting on the CH-OH group of donors, NAD or NADP as acceptor"/>
    <property type="evidence" value="ECO:0007669"/>
    <property type="project" value="InterPro"/>
</dbReference>
<dbReference type="InterPro" id="IPR008927">
    <property type="entry name" value="6-PGluconate_DH-like_C_sf"/>
</dbReference>
<dbReference type="PIRSF" id="PIRSF500136">
    <property type="entry name" value="UDP_ManNAc_DH"/>
    <property type="match status" value="1"/>
</dbReference>
<evidence type="ECO:0000313" key="5">
    <source>
        <dbReference type="EMBL" id="CEO47348.1"/>
    </source>
</evidence>
<feature type="domain" description="UDP-glucose/GDP-mannose dehydrogenase N-terminal" evidence="4">
    <location>
        <begin position="70"/>
        <end position="221"/>
    </location>
</feature>
<dbReference type="NCBIfam" id="TIGR03026">
    <property type="entry name" value="NDP-sugDHase"/>
    <property type="match status" value="1"/>
</dbReference>
<sequence length="458" mass="50219">MATDIIAANIEPGSRTQGAEFQATRGQVDAPWGYLHSDFYPETPPISSSASESDLTLSFINTKGFEDSPTVAVLGVGYVGSHLVETFSSHFRVIGFDVSSERVRELSEKYDTVSSIVISSNPRDLAQATHFLISVPTLLRPDRTIDSSYLREALRTVGMVARRGSTIVIESSVAVGMTRQLLGPLAEECGFFAGMSPERVDPGRKHPSVQSIPKIISGLDDIVPGSLESISNIYGRVFDHLVPVSTPEVAEMTKLYENCQRMVCIAYANEMADACISHGINPFEVCDAASTKPFGYMSYTPGIGVGGHCIPINPFYLLSNNSFPLLEKATKIMWSRPAAIAERAIEQLDHFGKGAVLGSRPRVLVVGMAFKAGQSSLSNSPGLELAKHLAVSQQFDVTWADALVDERSIPQIKRLPDNEWCKDILEMYDMIFVCLKQCGMDLELLKELKNPKVEMWCR</sequence>
<dbReference type="SUPFAM" id="SSF51735">
    <property type="entry name" value="NAD(P)-binding Rossmann-fold domains"/>
    <property type="match status" value="1"/>
</dbReference>
<dbReference type="PIRSF" id="PIRSF000124">
    <property type="entry name" value="UDPglc_GDPman_dh"/>
    <property type="match status" value="1"/>
</dbReference>